<accession>A0A2T0LJX7</accession>
<dbReference type="InterPro" id="IPR050712">
    <property type="entry name" value="NAD(P)H-dep_reductase"/>
</dbReference>
<dbReference type="EMBL" id="PVNG01000066">
    <property type="protein sequence ID" value="PRX42832.1"/>
    <property type="molecule type" value="Genomic_DNA"/>
</dbReference>
<evidence type="ECO:0000259" key="1">
    <source>
        <dbReference type="Pfam" id="PF03358"/>
    </source>
</evidence>
<evidence type="ECO:0000313" key="2">
    <source>
        <dbReference type="EMBL" id="PRX42832.1"/>
    </source>
</evidence>
<dbReference type="AlphaFoldDB" id="A0A2T0LJX7"/>
<sequence length="205" mass="22071">MIRIAVVVGSTRPARRGTAVARWVLDTAAAHPAVADGRASINILDIADFDLPLLDEPVPAAYGDYAQSHTLRWSQAVAAFDAFVFVAPEYNRSFPASLKNALDYLYAEWLHKVAGFVGYGVSGGLRAVEQLRQVMGELKVANVPTQVALSIYTDFTSTNPTDPTDAGTCTPAPYHAERLAQMLEEIIVWSAALAPLRAEAQPTTA</sequence>
<evidence type="ECO:0000313" key="3">
    <source>
        <dbReference type="Proteomes" id="UP000238312"/>
    </source>
</evidence>
<gene>
    <name evidence="2" type="ORF">B0I32_1663</name>
</gene>
<protein>
    <submittedName>
        <fullName evidence="2">NAD(P)H-dependent FMN reductase</fullName>
    </submittedName>
</protein>
<dbReference type="InterPro" id="IPR005025">
    <property type="entry name" value="FMN_Rdtase-like_dom"/>
</dbReference>
<dbReference type="PANTHER" id="PTHR30543:SF21">
    <property type="entry name" value="NAD(P)H-DEPENDENT FMN REDUCTASE LOT6"/>
    <property type="match status" value="1"/>
</dbReference>
<dbReference type="Pfam" id="PF03358">
    <property type="entry name" value="FMN_red"/>
    <property type="match status" value="1"/>
</dbReference>
<dbReference type="OrthoDB" id="9812295at2"/>
<dbReference type="GO" id="GO:0005829">
    <property type="term" value="C:cytosol"/>
    <property type="evidence" value="ECO:0007669"/>
    <property type="project" value="TreeGrafter"/>
</dbReference>
<dbReference type="Gene3D" id="3.40.50.360">
    <property type="match status" value="1"/>
</dbReference>
<dbReference type="PANTHER" id="PTHR30543">
    <property type="entry name" value="CHROMATE REDUCTASE"/>
    <property type="match status" value="1"/>
</dbReference>
<dbReference type="SUPFAM" id="SSF52218">
    <property type="entry name" value="Flavoproteins"/>
    <property type="match status" value="1"/>
</dbReference>
<keyword evidence="3" id="KW-1185">Reference proteome</keyword>
<dbReference type="GO" id="GO:0016491">
    <property type="term" value="F:oxidoreductase activity"/>
    <property type="evidence" value="ECO:0007669"/>
    <property type="project" value="InterPro"/>
</dbReference>
<reference evidence="2 3" key="1">
    <citation type="submission" date="2018-03" db="EMBL/GenBank/DDBJ databases">
        <title>Genomic Encyclopedia of Type Strains, Phase III (KMG-III): the genomes of soil and plant-associated and newly described type strains.</title>
        <authorList>
            <person name="Whitman W."/>
        </authorList>
    </citation>
    <scope>NUCLEOTIDE SEQUENCE [LARGE SCALE GENOMIC DNA]</scope>
    <source>
        <strain evidence="2 3">CGMCC 4.7104</strain>
    </source>
</reference>
<name>A0A2T0LJX7_9ACTN</name>
<dbReference type="GO" id="GO:0010181">
    <property type="term" value="F:FMN binding"/>
    <property type="evidence" value="ECO:0007669"/>
    <property type="project" value="TreeGrafter"/>
</dbReference>
<proteinExistence type="predicted"/>
<dbReference type="Proteomes" id="UP000238312">
    <property type="component" value="Unassembled WGS sequence"/>
</dbReference>
<organism evidence="2 3">
    <name type="scientific">Nonomuraea fuscirosea</name>
    <dbReference type="NCBI Taxonomy" id="1291556"/>
    <lineage>
        <taxon>Bacteria</taxon>
        <taxon>Bacillati</taxon>
        <taxon>Actinomycetota</taxon>
        <taxon>Actinomycetes</taxon>
        <taxon>Streptosporangiales</taxon>
        <taxon>Streptosporangiaceae</taxon>
        <taxon>Nonomuraea</taxon>
    </lineage>
</organism>
<comment type="caution">
    <text evidence="2">The sequence shown here is derived from an EMBL/GenBank/DDBJ whole genome shotgun (WGS) entry which is preliminary data.</text>
</comment>
<dbReference type="InterPro" id="IPR029039">
    <property type="entry name" value="Flavoprotein-like_sf"/>
</dbReference>
<feature type="domain" description="NADPH-dependent FMN reductase-like" evidence="1">
    <location>
        <begin position="3"/>
        <end position="152"/>
    </location>
</feature>